<feature type="region of interest" description="Disordered" evidence="21">
    <location>
        <begin position="1541"/>
        <end position="1563"/>
    </location>
</feature>
<feature type="region of interest" description="Disordered" evidence="21">
    <location>
        <begin position="682"/>
        <end position="701"/>
    </location>
</feature>
<dbReference type="InterPro" id="IPR056447">
    <property type="entry name" value="REV3_N"/>
</dbReference>
<dbReference type="STRING" id="461836.A0A0L0DM50"/>
<evidence type="ECO:0000256" key="12">
    <source>
        <dbReference type="ARBA" id="ARBA00022932"/>
    </source>
</evidence>
<dbReference type="InterPro" id="IPR017964">
    <property type="entry name" value="DNA-dir_DNA_pol_B_CS"/>
</dbReference>
<dbReference type="SMART" id="SM00486">
    <property type="entry name" value="POLBc"/>
    <property type="match status" value="1"/>
</dbReference>
<evidence type="ECO:0000256" key="11">
    <source>
        <dbReference type="ARBA" id="ARBA00022833"/>
    </source>
</evidence>
<dbReference type="InterPro" id="IPR006133">
    <property type="entry name" value="DNA-dir_DNA_pol_B_exonuc"/>
</dbReference>
<dbReference type="GO" id="GO:0006260">
    <property type="term" value="P:DNA replication"/>
    <property type="evidence" value="ECO:0007669"/>
    <property type="project" value="UniProtKB-KW"/>
</dbReference>
<dbReference type="OMA" id="YFMHFYS"/>
<dbReference type="RefSeq" id="XP_013754808.1">
    <property type="nucleotide sequence ID" value="XM_013899354.1"/>
</dbReference>
<dbReference type="SUPFAM" id="SSF56672">
    <property type="entry name" value="DNA/RNA polymerases"/>
    <property type="match status" value="1"/>
</dbReference>
<dbReference type="Pfam" id="PF00929">
    <property type="entry name" value="RNase_T"/>
    <property type="match status" value="1"/>
</dbReference>
<dbReference type="Gene3D" id="1.10.287.690">
    <property type="entry name" value="Helix hairpin bin"/>
    <property type="match status" value="1"/>
</dbReference>
<dbReference type="InterPro" id="IPR006134">
    <property type="entry name" value="DNA-dir_DNA_pol_B_multi_dom"/>
</dbReference>
<evidence type="ECO:0000256" key="4">
    <source>
        <dbReference type="ARBA" id="ARBA00022485"/>
    </source>
</evidence>
<dbReference type="Pfam" id="PF24065">
    <property type="entry name" value="REV3_N"/>
    <property type="match status" value="1"/>
</dbReference>
<dbReference type="CDD" id="cd05778">
    <property type="entry name" value="DNA_polB_zeta_exo"/>
    <property type="match status" value="1"/>
</dbReference>
<dbReference type="Gene3D" id="3.90.1600.10">
    <property type="entry name" value="Palm domain of DNA polymerase"/>
    <property type="match status" value="1"/>
</dbReference>
<keyword evidence="5 20" id="KW-0808">Transferase</keyword>
<comment type="similarity">
    <text evidence="3 20">Belongs to the DNA polymerase type-B family.</text>
</comment>
<sequence length="1849" mass="201942">MNASASSGTPLFSVRLVSIDSYTAPPLDSHDDGFSDFGSRAIHRVPVIRVYGATPAGQKVTAHIHGVYPYAFIPLPHDLANADSLVPVHAFIQRLAVAIEDALNGAASGGGGGGKGPARSASVDQHVRAITLVRGKPFYGYARADAVFLKIELLSPYSLGAMVKLMREGLILGRVMQPYEAHVPYHLQFCIDYNLYGMGFLNADAVAFRSPILYKADADWRLGPTPIDDDTAVAHPTPGSFAIPLDTSPPTHARLSQLKIAYRVWTAEALVPDQRMPTSVQRLSTTELEVDIRAADIVNARTIPSGDLAVDSGVKLVPSLAAIWEDEALRRALSGQEPAPTPPDPPPRSPIVHEWVEPILGDLASLVAGHSPPVADELPPLLAASPTTNSQASSTHASQLSFDLESALGISGSPSEPHVAGMQLALDDDADDGENAPHSQPAFGALDELLAWAHASESSSASESDADNNLTAEAYAAAMMTLASSIQLDGGSRVGEGSRGTCRHRKSRRRPVQPPLETPMTVVASQLPAPPAALARPCVHHSDALPGTRFFDSLALWDPAPASATAPRLSNAAYCFRDPLPRPSSPTAASAHRHRRTTHWVPAARPPAMTSLPRLAYVHPRIHFSDPADMGRRITVSAGRTFRHMTTPYPVPDSAPVPVLRPCVVAHTAAVQTHVPIQLPPSPGALSARAEGGGRVSRGIKPLLHTGTTTKRSQTPSQIMTLNDNQHLTTLSLEVVFTTRKELLPDPRLDPLVAVAYTVGDDDLALARGAPSYIRGVMAVTKAGDGGDPRRYGLDRSVRYRSVANEQLLIEAVVELVRQMDPDILTGYEVQQSSWGLLIERAGVLGYNLCKLLGRCGGAGANYYDAAANRDAYGLSHNSGIHVSGRIVLNAWRLLRKELTLRMYSYAAVVESVLHTRVPVYPPARVTRWWLAGSRRRVAVLDLVLARSGHVLAIFDKLNFVGRTSEQARVFGIDFFSVLSRGSQYRVESMLMRLTKPRNYVLVSPSPEQVSAMAAAQAVPLIMEPVSRVYTDPVVVLDFASLYPSVIIAHNYCYSTTLGRVSGAETKELGVVTAYHLAMGETARLARSEALVAAPNSVLFTKPELRPGVLPKMLSELLETRVMVKKALSKARAAGHEALARMLDARQESLKLIANVTYGYTTASFSGRMPMIELADAIVQTGRETLEDAIRYIEANADWGARVVYGDTDSVFVRLAGASKMDAFRIAREIAAQVTARYKAPIRLKFEKVYLPCALLTKKRYVGYAWEDEGQTEPIFDAKGIETVRRDTAPVTSRILEKVLRVLFETSDVSAIKAVLNSEWRAIHADALDMREYMFAKEVKLGSYAAGRVPPPVALVAQRRMRRDPRAEPRYKERVPYLVVYGPPDAKLYEQVVDPREVLRDLSLVINAKYYCVNNVNAALDRVLSQIGVDVAMWYARLGKIRRAAGDRPRATRDEPGATIATFFASRLCPACREADVIGTADYCTTCAASPVLARYRVAMRAHAQERERARLRAICLKCVGEAAGVEGVDACEAVVFGTGSGARRSGSRDGGSASGGGQGGELEGRQPYDYYLVFDVEATCEAERNSKYPHEIIEFPVVVMTGEGEILESPRFHTYLKPTTNPILSEFCTELTGITQDQVDAGMGFEEMLHALDAWLDDNEFFTAAKPTVFACDGPWDVRDFVAGECKRKRVEFPWYMRSWVDIRHTYHRHYRNGARRLNGMLEAIGMEFEGREHSGMDDAINIARLASAIIRDGGSLAVNRVVDRRRALDDDQVSRVLFYSYDFATISDFAADELIAAHPAHAPRLQAFRVARAAAAKATHLAKTRKQQARRNAKRKRGKHKKHGRRR</sequence>
<comment type="catalytic activity">
    <reaction evidence="18 20">
        <text>DNA(n) + a 2'-deoxyribonucleoside 5'-triphosphate = DNA(n+1) + diphosphate</text>
        <dbReference type="Rhea" id="RHEA:22508"/>
        <dbReference type="Rhea" id="RHEA-COMP:17339"/>
        <dbReference type="Rhea" id="RHEA-COMP:17340"/>
        <dbReference type="ChEBI" id="CHEBI:33019"/>
        <dbReference type="ChEBI" id="CHEBI:61560"/>
        <dbReference type="ChEBI" id="CHEBI:173112"/>
        <dbReference type="EC" id="2.7.7.7"/>
    </reaction>
</comment>
<dbReference type="eggNOG" id="KOG0968">
    <property type="taxonomic scope" value="Eukaryota"/>
</dbReference>
<dbReference type="GO" id="GO:0008270">
    <property type="term" value="F:zinc ion binding"/>
    <property type="evidence" value="ECO:0007669"/>
    <property type="project" value="UniProtKB-KW"/>
</dbReference>
<keyword evidence="14" id="KW-0411">Iron-sulfur</keyword>
<keyword evidence="7 20" id="KW-0235">DNA replication</keyword>
<dbReference type="InterPro" id="IPR056435">
    <property type="entry name" value="DPOD/Z_N"/>
</dbReference>
<dbReference type="PRINTS" id="PR00106">
    <property type="entry name" value="DNAPOLB"/>
</dbReference>
<keyword evidence="10" id="KW-0863">Zinc-finger</keyword>
<dbReference type="GO" id="GO:0016035">
    <property type="term" value="C:zeta DNA polymerase complex"/>
    <property type="evidence" value="ECO:0007669"/>
    <property type="project" value="InterPro"/>
</dbReference>
<name>A0A0L0DM50_THETB</name>
<keyword evidence="16" id="KW-0234">DNA repair</keyword>
<keyword evidence="4" id="KW-0004">4Fe-4S</keyword>
<dbReference type="FunFam" id="1.10.287.690:FF:000002">
    <property type="entry name" value="DNA polymerase zeta"/>
    <property type="match status" value="1"/>
</dbReference>
<keyword evidence="9" id="KW-0227">DNA damage</keyword>
<evidence type="ECO:0000256" key="10">
    <source>
        <dbReference type="ARBA" id="ARBA00022771"/>
    </source>
</evidence>
<dbReference type="GeneID" id="25570174"/>
<dbReference type="Gene3D" id="3.30.342.10">
    <property type="entry name" value="DNA Polymerase, chain B, domain 1"/>
    <property type="match status" value="1"/>
</dbReference>
<comment type="subcellular location">
    <subcellularLocation>
        <location evidence="2">Nucleus</location>
    </subcellularLocation>
</comment>
<keyword evidence="11" id="KW-0862">Zinc</keyword>
<dbReference type="GO" id="GO:0003887">
    <property type="term" value="F:DNA-directed DNA polymerase activity"/>
    <property type="evidence" value="ECO:0007669"/>
    <property type="project" value="UniProtKB-KW"/>
</dbReference>
<protein>
    <recommendedName>
        <fullName evidence="20">DNA polymerase</fullName>
        <ecNumber evidence="20">2.7.7.7</ecNumber>
    </recommendedName>
</protein>
<dbReference type="FunFam" id="1.10.132.60:FF:000007">
    <property type="entry name" value="DNA polymerase"/>
    <property type="match status" value="1"/>
</dbReference>
<evidence type="ECO:0000313" key="23">
    <source>
        <dbReference type="EMBL" id="KNC53096.1"/>
    </source>
</evidence>
<keyword evidence="6 20" id="KW-0548">Nucleotidyltransferase</keyword>
<dbReference type="GO" id="GO:0042276">
    <property type="term" value="P:error-prone translesion synthesis"/>
    <property type="evidence" value="ECO:0007669"/>
    <property type="project" value="TreeGrafter"/>
</dbReference>
<evidence type="ECO:0000256" key="13">
    <source>
        <dbReference type="ARBA" id="ARBA00023004"/>
    </source>
</evidence>
<dbReference type="InterPro" id="IPR012337">
    <property type="entry name" value="RNaseH-like_sf"/>
</dbReference>
<dbReference type="PANTHER" id="PTHR45812">
    <property type="entry name" value="DNA POLYMERASE ZETA CATALYTIC SUBUNIT"/>
    <property type="match status" value="1"/>
</dbReference>
<gene>
    <name evidence="23" type="ORF">AMSG_12260</name>
</gene>
<feature type="compositionally biased region" description="Gly residues" evidence="21">
    <location>
        <begin position="1549"/>
        <end position="1562"/>
    </location>
</feature>
<dbReference type="InterPro" id="IPR006172">
    <property type="entry name" value="DNA-dir_DNA_pol_B"/>
</dbReference>
<evidence type="ECO:0000256" key="17">
    <source>
        <dbReference type="ARBA" id="ARBA00023242"/>
    </source>
</evidence>
<dbReference type="Pfam" id="PF24055">
    <property type="entry name" value="POL3_N"/>
    <property type="match status" value="1"/>
</dbReference>
<feature type="compositionally biased region" description="Basic residues" evidence="21">
    <location>
        <begin position="501"/>
        <end position="511"/>
    </location>
</feature>
<dbReference type="InterPro" id="IPR043502">
    <property type="entry name" value="DNA/RNA_pol_sf"/>
</dbReference>
<organism evidence="23 24">
    <name type="scientific">Thecamonas trahens ATCC 50062</name>
    <dbReference type="NCBI Taxonomy" id="461836"/>
    <lineage>
        <taxon>Eukaryota</taxon>
        <taxon>Apusozoa</taxon>
        <taxon>Apusomonadida</taxon>
        <taxon>Apusomonadidae</taxon>
        <taxon>Thecamonas</taxon>
    </lineage>
</organism>
<dbReference type="InterPro" id="IPR047201">
    <property type="entry name" value="ERI-1_3'hExo-like"/>
</dbReference>
<evidence type="ECO:0000256" key="16">
    <source>
        <dbReference type="ARBA" id="ARBA00023204"/>
    </source>
</evidence>
<dbReference type="EC" id="2.7.7.7" evidence="20"/>
<dbReference type="Proteomes" id="UP000054408">
    <property type="component" value="Unassembled WGS sequence"/>
</dbReference>
<evidence type="ECO:0000256" key="21">
    <source>
        <dbReference type="SAM" id="MobiDB-lite"/>
    </source>
</evidence>
<dbReference type="Gene3D" id="1.10.132.60">
    <property type="entry name" value="DNA polymerase family B, C-terminal domain"/>
    <property type="match status" value="1"/>
</dbReference>
<dbReference type="OrthoDB" id="2414538at2759"/>
<feature type="domain" description="Exonuclease" evidence="22">
    <location>
        <begin position="1571"/>
        <end position="1757"/>
    </location>
</feature>
<evidence type="ECO:0000256" key="20">
    <source>
        <dbReference type="RuleBase" id="RU000442"/>
    </source>
</evidence>
<dbReference type="GO" id="GO:0005634">
    <property type="term" value="C:nucleus"/>
    <property type="evidence" value="ECO:0007669"/>
    <property type="project" value="UniProtKB-SubCell"/>
</dbReference>
<evidence type="ECO:0000256" key="2">
    <source>
        <dbReference type="ARBA" id="ARBA00004123"/>
    </source>
</evidence>
<feature type="region of interest" description="Disordered" evidence="21">
    <location>
        <begin position="1821"/>
        <end position="1849"/>
    </location>
</feature>
<evidence type="ECO:0000256" key="15">
    <source>
        <dbReference type="ARBA" id="ARBA00023125"/>
    </source>
</evidence>
<dbReference type="SMART" id="SM00479">
    <property type="entry name" value="EXOIII"/>
    <property type="match status" value="1"/>
</dbReference>
<evidence type="ECO:0000256" key="9">
    <source>
        <dbReference type="ARBA" id="ARBA00022763"/>
    </source>
</evidence>
<dbReference type="eggNOG" id="KOG0542">
    <property type="taxonomic scope" value="Eukaryota"/>
</dbReference>
<keyword evidence="17" id="KW-0539">Nucleus</keyword>
<keyword evidence="8" id="KW-0479">Metal-binding</keyword>
<evidence type="ECO:0000259" key="22">
    <source>
        <dbReference type="SMART" id="SM00479"/>
    </source>
</evidence>
<evidence type="ECO:0000313" key="24">
    <source>
        <dbReference type="Proteomes" id="UP000054408"/>
    </source>
</evidence>
<dbReference type="PROSITE" id="PS00116">
    <property type="entry name" value="DNA_POLYMERASE_B"/>
    <property type="match status" value="1"/>
</dbReference>
<keyword evidence="15 20" id="KW-0238">DNA-binding</keyword>
<evidence type="ECO:0000256" key="18">
    <source>
        <dbReference type="ARBA" id="ARBA00049244"/>
    </source>
</evidence>
<keyword evidence="13" id="KW-0408">Iron</keyword>
<evidence type="ECO:0000256" key="8">
    <source>
        <dbReference type="ARBA" id="ARBA00022723"/>
    </source>
</evidence>
<dbReference type="PANTHER" id="PTHR45812:SF1">
    <property type="entry name" value="DNA POLYMERASE ZETA CATALYTIC SUBUNIT"/>
    <property type="match status" value="1"/>
</dbReference>
<dbReference type="GO" id="GO:0003677">
    <property type="term" value="F:DNA binding"/>
    <property type="evidence" value="ECO:0007669"/>
    <property type="project" value="UniProtKB-KW"/>
</dbReference>
<dbReference type="GO" id="GO:0000166">
    <property type="term" value="F:nucleotide binding"/>
    <property type="evidence" value="ECO:0007669"/>
    <property type="project" value="InterPro"/>
</dbReference>
<reference evidence="23 24" key="1">
    <citation type="submission" date="2010-05" db="EMBL/GenBank/DDBJ databases">
        <title>The Genome Sequence of Thecamonas trahens ATCC 50062.</title>
        <authorList>
            <consortium name="The Broad Institute Genome Sequencing Platform"/>
            <person name="Russ C."/>
            <person name="Cuomo C."/>
            <person name="Shea T."/>
            <person name="Young S.K."/>
            <person name="Zeng Q."/>
            <person name="Koehrsen M."/>
            <person name="Haas B."/>
            <person name="Borodovsky M."/>
            <person name="Guigo R."/>
            <person name="Alvarado L."/>
            <person name="Berlin A."/>
            <person name="Bochicchio J."/>
            <person name="Borenstein D."/>
            <person name="Chapman S."/>
            <person name="Chen Z."/>
            <person name="Freedman E."/>
            <person name="Gellesch M."/>
            <person name="Goldberg J."/>
            <person name="Griggs A."/>
            <person name="Gujja S."/>
            <person name="Heilman E."/>
            <person name="Heiman D."/>
            <person name="Hepburn T."/>
            <person name="Howarth C."/>
            <person name="Jen D."/>
            <person name="Larson L."/>
            <person name="Mehta T."/>
            <person name="Park D."/>
            <person name="Pearson M."/>
            <person name="Roberts A."/>
            <person name="Saif S."/>
            <person name="Shenoy N."/>
            <person name="Sisk P."/>
            <person name="Stolte C."/>
            <person name="Sykes S."/>
            <person name="Thomson T."/>
            <person name="Walk T."/>
            <person name="White J."/>
            <person name="Yandava C."/>
            <person name="Burger G."/>
            <person name="Gray M.W."/>
            <person name="Holland P.W.H."/>
            <person name="King N."/>
            <person name="Lang F.B.F."/>
            <person name="Roger A.J."/>
            <person name="Ruiz-Trillo I."/>
            <person name="Lander E."/>
            <person name="Nusbaum C."/>
        </authorList>
    </citation>
    <scope>NUCLEOTIDE SEQUENCE [LARGE SCALE GENOMIC DNA]</scope>
    <source>
        <strain evidence="23 24">ATCC 50062</strain>
    </source>
</reference>
<dbReference type="InterPro" id="IPR036397">
    <property type="entry name" value="RNaseH_sf"/>
</dbReference>
<dbReference type="InterPro" id="IPR030559">
    <property type="entry name" value="PolZ_Rev3"/>
</dbReference>
<dbReference type="GO" id="GO:0051539">
    <property type="term" value="F:4 iron, 4 sulfur cluster binding"/>
    <property type="evidence" value="ECO:0007669"/>
    <property type="project" value="UniProtKB-KW"/>
</dbReference>
<dbReference type="SUPFAM" id="SSF53098">
    <property type="entry name" value="Ribonuclease H-like"/>
    <property type="match status" value="2"/>
</dbReference>
<feature type="region of interest" description="Disordered" evidence="21">
    <location>
        <begin position="377"/>
        <end position="398"/>
    </location>
</feature>
<dbReference type="CDD" id="cd06133">
    <property type="entry name" value="ERI-1_3'hExo_like"/>
    <property type="match status" value="1"/>
</dbReference>
<accession>A0A0L0DM50</accession>
<evidence type="ECO:0000256" key="14">
    <source>
        <dbReference type="ARBA" id="ARBA00023014"/>
    </source>
</evidence>
<dbReference type="Pfam" id="PF00136">
    <property type="entry name" value="DNA_pol_B"/>
    <property type="match status" value="1"/>
</dbReference>
<dbReference type="CDD" id="cd05534">
    <property type="entry name" value="POLBc_zeta"/>
    <property type="match status" value="1"/>
</dbReference>
<evidence type="ECO:0000256" key="7">
    <source>
        <dbReference type="ARBA" id="ARBA00022705"/>
    </source>
</evidence>
<comment type="cofactor">
    <cofactor evidence="1">
        <name>[4Fe-4S] cluster</name>
        <dbReference type="ChEBI" id="CHEBI:49883"/>
    </cofactor>
</comment>
<feature type="compositionally biased region" description="Basic residues" evidence="21">
    <location>
        <begin position="1822"/>
        <end position="1849"/>
    </location>
</feature>
<dbReference type="InterPro" id="IPR042087">
    <property type="entry name" value="DNA_pol_B_thumb"/>
</dbReference>
<dbReference type="GO" id="GO:0000175">
    <property type="term" value="F:3'-5'-RNA exonuclease activity"/>
    <property type="evidence" value="ECO:0007669"/>
    <property type="project" value="InterPro"/>
</dbReference>
<evidence type="ECO:0000256" key="1">
    <source>
        <dbReference type="ARBA" id="ARBA00001966"/>
    </source>
</evidence>
<feature type="compositionally biased region" description="Polar residues" evidence="21">
    <location>
        <begin position="385"/>
        <end position="398"/>
    </location>
</feature>
<feature type="region of interest" description="Disordered" evidence="21">
    <location>
        <begin position="490"/>
        <end position="515"/>
    </location>
</feature>
<proteinExistence type="inferred from homology"/>
<dbReference type="EMBL" id="GL349478">
    <property type="protein sequence ID" value="KNC53096.1"/>
    <property type="molecule type" value="Genomic_DNA"/>
</dbReference>
<dbReference type="Gene3D" id="3.30.420.10">
    <property type="entry name" value="Ribonuclease H-like superfamily/Ribonuclease H"/>
    <property type="match status" value="2"/>
</dbReference>
<evidence type="ECO:0000256" key="19">
    <source>
        <dbReference type="ARBA" id="ARBA00066055"/>
    </source>
</evidence>
<comment type="subunit">
    <text evidence="19">Forms DNA polymerase zeta with REV7.</text>
</comment>
<keyword evidence="24" id="KW-1185">Reference proteome</keyword>
<evidence type="ECO:0000256" key="3">
    <source>
        <dbReference type="ARBA" id="ARBA00005755"/>
    </source>
</evidence>
<dbReference type="InterPro" id="IPR023211">
    <property type="entry name" value="DNA_pol_palm_dom_sf"/>
</dbReference>
<dbReference type="Pfam" id="PF03104">
    <property type="entry name" value="DNA_pol_B_exo1"/>
    <property type="match status" value="1"/>
</dbReference>
<dbReference type="InterPro" id="IPR013520">
    <property type="entry name" value="Ribonucl_H"/>
</dbReference>
<evidence type="ECO:0000256" key="6">
    <source>
        <dbReference type="ARBA" id="ARBA00022695"/>
    </source>
</evidence>
<evidence type="ECO:0000256" key="5">
    <source>
        <dbReference type="ARBA" id="ARBA00022679"/>
    </source>
</evidence>
<dbReference type="GO" id="GO:0000724">
    <property type="term" value="P:double-strand break repair via homologous recombination"/>
    <property type="evidence" value="ECO:0007669"/>
    <property type="project" value="TreeGrafter"/>
</dbReference>
<keyword evidence="12 20" id="KW-0239">DNA-directed DNA polymerase</keyword>